<dbReference type="Proteomes" id="UP001446871">
    <property type="component" value="Unassembled WGS sequence"/>
</dbReference>
<name>A0ABR1UI99_9PEZI</name>
<dbReference type="EMBL" id="JAQQWM010000007">
    <property type="protein sequence ID" value="KAK8057633.1"/>
    <property type="molecule type" value="Genomic_DNA"/>
</dbReference>
<gene>
    <name evidence="1" type="ORF">PG996_011570</name>
</gene>
<protein>
    <submittedName>
        <fullName evidence="1">Uncharacterized protein</fullName>
    </submittedName>
</protein>
<proteinExistence type="predicted"/>
<organism evidence="1 2">
    <name type="scientific">Apiospora saccharicola</name>
    <dbReference type="NCBI Taxonomy" id="335842"/>
    <lineage>
        <taxon>Eukaryota</taxon>
        <taxon>Fungi</taxon>
        <taxon>Dikarya</taxon>
        <taxon>Ascomycota</taxon>
        <taxon>Pezizomycotina</taxon>
        <taxon>Sordariomycetes</taxon>
        <taxon>Xylariomycetidae</taxon>
        <taxon>Amphisphaeriales</taxon>
        <taxon>Apiosporaceae</taxon>
        <taxon>Apiospora</taxon>
    </lineage>
</organism>
<accession>A0ABR1UI99</accession>
<evidence type="ECO:0000313" key="1">
    <source>
        <dbReference type="EMBL" id="KAK8057633.1"/>
    </source>
</evidence>
<keyword evidence="2" id="KW-1185">Reference proteome</keyword>
<reference evidence="1 2" key="1">
    <citation type="submission" date="2023-01" db="EMBL/GenBank/DDBJ databases">
        <title>Analysis of 21 Apiospora genomes using comparative genomics revels a genus with tremendous synthesis potential of carbohydrate active enzymes and secondary metabolites.</title>
        <authorList>
            <person name="Sorensen T."/>
        </authorList>
    </citation>
    <scope>NUCLEOTIDE SEQUENCE [LARGE SCALE GENOMIC DNA]</scope>
    <source>
        <strain evidence="1 2">CBS 83171</strain>
    </source>
</reference>
<comment type="caution">
    <text evidence="1">The sequence shown here is derived from an EMBL/GenBank/DDBJ whole genome shotgun (WGS) entry which is preliminary data.</text>
</comment>
<sequence>MRMLLRPLPPFRAARAFNRAAAAPRPAAALTRQFRTGAAPRMNYTPPQNPYMHPPPKPWLHRIRDMAIGSALTFAGYFGYVYWEYRQMSQEMAELEAMQKEDTQFKERIRAARLAGDADALRDLTFQRQRHVIKTFPHDTVSEFGPLPSYPLGDENCGKDLVPERDTLVIVEKDPEVKQISTVLIAANVHVHVENLVPSASTVVVDPSGTMPPFTNRREPRFEPEDEKLRELFRRFEYQAHFWARRGELNENGECAVAFALQDADKVFLFTFRDGFRTLQIAHHMMD</sequence>
<evidence type="ECO:0000313" key="2">
    <source>
        <dbReference type="Proteomes" id="UP001446871"/>
    </source>
</evidence>